<reference evidence="2" key="1">
    <citation type="submission" date="2009-09" db="EMBL/GenBank/DDBJ databases">
        <title>The complete chromosome of Sebaldella termitidis ATCC 33386.</title>
        <authorList>
            <consortium name="US DOE Joint Genome Institute (JGI-PGF)"/>
            <person name="Lucas S."/>
            <person name="Copeland A."/>
            <person name="Lapidus A."/>
            <person name="Glavina del Rio T."/>
            <person name="Dalin E."/>
            <person name="Tice H."/>
            <person name="Bruce D."/>
            <person name="Goodwin L."/>
            <person name="Pitluck S."/>
            <person name="Kyrpides N."/>
            <person name="Mavromatis K."/>
            <person name="Ivanova N."/>
            <person name="Mikhailova N."/>
            <person name="Sims D."/>
            <person name="Meincke L."/>
            <person name="Brettin T."/>
            <person name="Detter J.C."/>
            <person name="Han C."/>
            <person name="Larimer F."/>
            <person name="Land M."/>
            <person name="Hauser L."/>
            <person name="Markowitz V."/>
            <person name="Cheng J.F."/>
            <person name="Hugenholtz P."/>
            <person name="Woyke T."/>
            <person name="Wu D."/>
            <person name="Eisen J.A."/>
        </authorList>
    </citation>
    <scope>NUCLEOTIDE SEQUENCE [LARGE SCALE GENOMIC DNA]</scope>
    <source>
        <strain evidence="2">ATCC 33386 / NCTC 11300</strain>
    </source>
</reference>
<evidence type="ECO:0000313" key="2">
    <source>
        <dbReference type="Proteomes" id="UP000000845"/>
    </source>
</evidence>
<reference evidence="1 2" key="2">
    <citation type="journal article" date="2010" name="Stand. Genomic Sci.">
        <title>Complete genome sequence of Sebaldella termitidis type strain (NCTC 11300).</title>
        <authorList>
            <person name="Harmon-Smith M."/>
            <person name="Celia L."/>
            <person name="Chertkov O."/>
            <person name="Lapidus A."/>
            <person name="Copeland A."/>
            <person name="Glavina Del Rio T."/>
            <person name="Nolan M."/>
            <person name="Lucas S."/>
            <person name="Tice H."/>
            <person name="Cheng J.F."/>
            <person name="Han C."/>
            <person name="Detter J.C."/>
            <person name="Bruce D."/>
            <person name="Goodwin L."/>
            <person name="Pitluck S."/>
            <person name="Pati A."/>
            <person name="Liolios K."/>
            <person name="Ivanova N."/>
            <person name="Mavromatis K."/>
            <person name="Mikhailova N."/>
            <person name="Chen A."/>
            <person name="Palaniappan K."/>
            <person name="Land M."/>
            <person name="Hauser L."/>
            <person name="Chang Y.J."/>
            <person name="Jeffries C.D."/>
            <person name="Brettin T."/>
            <person name="Goker M."/>
            <person name="Beck B."/>
            <person name="Bristow J."/>
            <person name="Eisen J.A."/>
            <person name="Markowitz V."/>
            <person name="Hugenholtz P."/>
            <person name="Kyrpides N.C."/>
            <person name="Klenk H.P."/>
            <person name="Chen F."/>
        </authorList>
    </citation>
    <scope>NUCLEOTIDE SEQUENCE [LARGE SCALE GENOMIC DNA]</scope>
    <source>
        <strain evidence="2">ATCC 33386 / NCTC 11300</strain>
    </source>
</reference>
<dbReference type="KEGG" id="str:Sterm_0590"/>
<sequence>MKILCKKRYMKMNRKISKPETDNLTFIKVFCRNIKTGIKIPVSINFIKFSRVSTEIGTLSGNTLKVRIFSWT</sequence>
<organism evidence="1 2">
    <name type="scientific">Sebaldella termitidis (strain ATCC 33386 / NCTC 11300)</name>
    <dbReference type="NCBI Taxonomy" id="526218"/>
    <lineage>
        <taxon>Bacteria</taxon>
        <taxon>Fusobacteriati</taxon>
        <taxon>Fusobacteriota</taxon>
        <taxon>Fusobacteriia</taxon>
        <taxon>Fusobacteriales</taxon>
        <taxon>Leptotrichiaceae</taxon>
        <taxon>Sebaldella</taxon>
    </lineage>
</organism>
<accession>D1ANY9</accession>
<evidence type="ECO:0000313" key="1">
    <source>
        <dbReference type="EMBL" id="ACZ07463.1"/>
    </source>
</evidence>
<name>D1ANY9_SEBTE</name>
<keyword evidence="2" id="KW-1185">Reference proteome</keyword>
<gene>
    <name evidence="1" type="ordered locus">Sterm_0590</name>
</gene>
<dbReference type="Proteomes" id="UP000000845">
    <property type="component" value="Chromosome"/>
</dbReference>
<proteinExistence type="predicted"/>
<dbReference type="EMBL" id="CP001739">
    <property type="protein sequence ID" value="ACZ07463.1"/>
    <property type="molecule type" value="Genomic_DNA"/>
</dbReference>
<dbReference type="STRING" id="526218.Sterm_0590"/>
<dbReference type="AlphaFoldDB" id="D1ANY9"/>
<protein>
    <submittedName>
        <fullName evidence="1">Uncharacterized protein</fullName>
    </submittedName>
</protein>
<dbReference type="HOGENOM" id="CLU_2720035_0_0_0"/>